<proteinExistence type="predicted"/>
<feature type="domain" description="ABC transporter" evidence="10">
    <location>
        <begin position="15"/>
        <end position="77"/>
    </location>
</feature>
<evidence type="ECO:0000256" key="1">
    <source>
        <dbReference type="ARBA" id="ARBA00004370"/>
    </source>
</evidence>
<feature type="domain" description="Oligopeptide/dipeptide ABC transporter C-terminal" evidence="11">
    <location>
        <begin position="129"/>
        <end position="187"/>
    </location>
</feature>
<dbReference type="PANTHER" id="PTHR43297:SF13">
    <property type="entry name" value="NICKEL ABC TRANSPORTER, ATP-BINDING PROTEIN"/>
    <property type="match status" value="1"/>
</dbReference>
<evidence type="ECO:0000256" key="8">
    <source>
        <dbReference type="ARBA" id="ARBA00023136"/>
    </source>
</evidence>
<protein>
    <submittedName>
        <fullName evidence="12">ABC transporter ATP-binding protein</fullName>
    </submittedName>
</protein>
<dbReference type="Pfam" id="PF00005">
    <property type="entry name" value="ABC_tran"/>
    <property type="match status" value="1"/>
</dbReference>
<keyword evidence="13" id="KW-1185">Reference proteome</keyword>
<dbReference type="Pfam" id="PF08352">
    <property type="entry name" value="oligo_HPY"/>
    <property type="match status" value="1"/>
</dbReference>
<dbReference type="InterPro" id="IPR027417">
    <property type="entry name" value="P-loop_NTPase"/>
</dbReference>
<dbReference type="GO" id="GO:0006811">
    <property type="term" value="P:monoatomic ion transport"/>
    <property type="evidence" value="ECO:0007669"/>
    <property type="project" value="UniProtKB-KW"/>
</dbReference>
<dbReference type="GO" id="GO:0005524">
    <property type="term" value="F:ATP binding"/>
    <property type="evidence" value="ECO:0007669"/>
    <property type="project" value="UniProtKB-KW"/>
</dbReference>
<dbReference type="InterPro" id="IPR013563">
    <property type="entry name" value="Oligopep_ABC_C"/>
</dbReference>
<dbReference type="InterPro" id="IPR003439">
    <property type="entry name" value="ABC_transporter-like_ATP-bd"/>
</dbReference>
<dbReference type="GO" id="GO:0016020">
    <property type="term" value="C:membrane"/>
    <property type="evidence" value="ECO:0007669"/>
    <property type="project" value="UniProtKB-SubCell"/>
</dbReference>
<evidence type="ECO:0000256" key="5">
    <source>
        <dbReference type="ARBA" id="ARBA00022840"/>
    </source>
</evidence>
<name>A0ABD5W3S4_9EURY</name>
<sequence>MYTVGDQIAEAITFHQDVSGEQARERAIDLLGTVGLSRPAERVDEYPHELSDGMCQRVAIAIALAAEPDLLIADEPVSALDVMIQGRIIDLLDDLRKERDFSLVLVTHDLRVVASLADRMVVLYGGTDVERGTTADVLQTPAHPYSQDLFASFTGDGERGDDLATRDPIPPQGCRFHRECAHAVDDCRDSKPPFAAVEGDDAHRVSCVHYGPERDPGEILFEARRAGAAFDDPEETPKQTAEADGGDSRD</sequence>
<evidence type="ECO:0000259" key="11">
    <source>
        <dbReference type="Pfam" id="PF08352"/>
    </source>
</evidence>
<dbReference type="NCBIfam" id="TIGR01727">
    <property type="entry name" value="oligo_HPY"/>
    <property type="match status" value="1"/>
</dbReference>
<keyword evidence="2" id="KW-0813">Transport</keyword>
<evidence type="ECO:0000256" key="2">
    <source>
        <dbReference type="ARBA" id="ARBA00022448"/>
    </source>
</evidence>
<dbReference type="AlphaFoldDB" id="A0ABD5W3S4"/>
<keyword evidence="5 12" id="KW-0067">ATP-binding</keyword>
<accession>A0ABD5W3S4</accession>
<evidence type="ECO:0000256" key="9">
    <source>
        <dbReference type="SAM" id="MobiDB-lite"/>
    </source>
</evidence>
<evidence type="ECO:0000313" key="12">
    <source>
        <dbReference type="EMBL" id="MFC7058637.1"/>
    </source>
</evidence>
<dbReference type="EMBL" id="JBHSZI010000001">
    <property type="protein sequence ID" value="MFC7058637.1"/>
    <property type="molecule type" value="Genomic_DNA"/>
</dbReference>
<dbReference type="InterPro" id="IPR050388">
    <property type="entry name" value="ABC_Ni/Peptide_Import"/>
</dbReference>
<evidence type="ECO:0000256" key="7">
    <source>
        <dbReference type="ARBA" id="ARBA00023065"/>
    </source>
</evidence>
<comment type="caution">
    <text evidence="12">The sequence shown here is derived from an EMBL/GenBank/DDBJ whole genome shotgun (WGS) entry which is preliminary data.</text>
</comment>
<dbReference type="SUPFAM" id="SSF52540">
    <property type="entry name" value="P-loop containing nucleoside triphosphate hydrolases"/>
    <property type="match status" value="1"/>
</dbReference>
<keyword evidence="4" id="KW-0547">Nucleotide-binding</keyword>
<organism evidence="12 13">
    <name type="scientific">Halovenus salina</name>
    <dbReference type="NCBI Taxonomy" id="1510225"/>
    <lineage>
        <taxon>Archaea</taxon>
        <taxon>Methanobacteriati</taxon>
        <taxon>Methanobacteriota</taxon>
        <taxon>Stenosarchaea group</taxon>
        <taxon>Halobacteria</taxon>
        <taxon>Halobacteriales</taxon>
        <taxon>Haloarculaceae</taxon>
        <taxon>Halovenus</taxon>
    </lineage>
</organism>
<keyword evidence="8" id="KW-0472">Membrane</keyword>
<dbReference type="Gene3D" id="3.40.50.300">
    <property type="entry name" value="P-loop containing nucleotide triphosphate hydrolases"/>
    <property type="match status" value="1"/>
</dbReference>
<gene>
    <name evidence="12" type="ORF">ACFQQG_11165</name>
</gene>
<evidence type="ECO:0000259" key="10">
    <source>
        <dbReference type="Pfam" id="PF00005"/>
    </source>
</evidence>
<dbReference type="RefSeq" id="WP_382185562.1">
    <property type="nucleotide sequence ID" value="NZ_JBHSZI010000001.1"/>
</dbReference>
<evidence type="ECO:0000313" key="13">
    <source>
        <dbReference type="Proteomes" id="UP001596445"/>
    </source>
</evidence>
<evidence type="ECO:0000256" key="4">
    <source>
        <dbReference type="ARBA" id="ARBA00022741"/>
    </source>
</evidence>
<evidence type="ECO:0000256" key="6">
    <source>
        <dbReference type="ARBA" id="ARBA00022967"/>
    </source>
</evidence>
<keyword evidence="7" id="KW-0406">Ion transport</keyword>
<keyword evidence="3" id="KW-1003">Cell membrane</keyword>
<evidence type="ECO:0000256" key="3">
    <source>
        <dbReference type="ARBA" id="ARBA00022475"/>
    </source>
</evidence>
<reference evidence="12 13" key="1">
    <citation type="journal article" date="2019" name="Int. J. Syst. Evol. Microbiol.">
        <title>The Global Catalogue of Microorganisms (GCM) 10K type strain sequencing project: providing services to taxonomists for standard genome sequencing and annotation.</title>
        <authorList>
            <consortium name="The Broad Institute Genomics Platform"/>
            <consortium name="The Broad Institute Genome Sequencing Center for Infectious Disease"/>
            <person name="Wu L."/>
            <person name="Ma J."/>
        </authorList>
    </citation>
    <scope>NUCLEOTIDE SEQUENCE [LARGE SCALE GENOMIC DNA]</scope>
    <source>
        <strain evidence="12 13">JCM 30072</strain>
    </source>
</reference>
<keyword evidence="6" id="KW-1278">Translocase</keyword>
<dbReference type="PANTHER" id="PTHR43297">
    <property type="entry name" value="OLIGOPEPTIDE TRANSPORT ATP-BINDING PROTEIN APPD"/>
    <property type="match status" value="1"/>
</dbReference>
<feature type="region of interest" description="Disordered" evidence="9">
    <location>
        <begin position="225"/>
        <end position="250"/>
    </location>
</feature>
<dbReference type="Proteomes" id="UP001596445">
    <property type="component" value="Unassembled WGS sequence"/>
</dbReference>
<comment type="subcellular location">
    <subcellularLocation>
        <location evidence="1">Membrane</location>
    </subcellularLocation>
</comment>